<accession>A0A7J6NK59</accession>
<name>A0A7J6NK59_PEROL</name>
<proteinExistence type="predicted"/>
<dbReference type="AlphaFoldDB" id="A0A7J6NK59"/>
<evidence type="ECO:0000256" key="1">
    <source>
        <dbReference type="SAM" id="MobiDB-lite"/>
    </source>
</evidence>
<dbReference type="Proteomes" id="UP000541610">
    <property type="component" value="Unassembled WGS sequence"/>
</dbReference>
<comment type="caution">
    <text evidence="2">The sequence shown here is derived from an EMBL/GenBank/DDBJ whole genome shotgun (WGS) entry which is preliminary data.</text>
</comment>
<dbReference type="EMBL" id="JABANP010000321">
    <property type="protein sequence ID" value="KAF4684248.1"/>
    <property type="molecule type" value="Genomic_DNA"/>
</dbReference>
<evidence type="ECO:0000313" key="3">
    <source>
        <dbReference type="Proteomes" id="UP000541610"/>
    </source>
</evidence>
<organism evidence="2 3">
    <name type="scientific">Perkinsus olseni</name>
    <name type="common">Perkinsus atlanticus</name>
    <dbReference type="NCBI Taxonomy" id="32597"/>
    <lineage>
        <taxon>Eukaryota</taxon>
        <taxon>Sar</taxon>
        <taxon>Alveolata</taxon>
        <taxon>Perkinsozoa</taxon>
        <taxon>Perkinsea</taxon>
        <taxon>Perkinsida</taxon>
        <taxon>Perkinsidae</taxon>
        <taxon>Perkinsus</taxon>
    </lineage>
</organism>
<protein>
    <submittedName>
        <fullName evidence="2">Uncharacterized protein</fullName>
    </submittedName>
</protein>
<reference evidence="2 3" key="1">
    <citation type="submission" date="2020-04" db="EMBL/GenBank/DDBJ databases">
        <title>Perkinsus olseni comparative genomics.</title>
        <authorList>
            <person name="Bogema D.R."/>
        </authorList>
    </citation>
    <scope>NUCLEOTIDE SEQUENCE [LARGE SCALE GENOMIC DNA]</scope>
    <source>
        <strain evidence="2">00978-12</strain>
    </source>
</reference>
<feature type="compositionally biased region" description="Polar residues" evidence="1">
    <location>
        <begin position="32"/>
        <end position="54"/>
    </location>
</feature>
<gene>
    <name evidence="2" type="ORF">FOZ60_008098</name>
</gene>
<feature type="region of interest" description="Disordered" evidence="1">
    <location>
        <begin position="21"/>
        <end position="54"/>
    </location>
</feature>
<sequence length="163" mass="17869">MAAQKPTNFARSSEMASLNASSAPSFMAAQKPANTARSSEMPANSARSSELGSLNASSAPSFMAAQKPANTARSSELVDLKRLCVSGERDKFILASASRMPHYDSSHEYDLLLGYFTPVDNSCYHFHYCMPVVERDLLKLSPHHPHRDINWEISIEAFQTDGG</sequence>
<evidence type="ECO:0000313" key="2">
    <source>
        <dbReference type="EMBL" id="KAF4684248.1"/>
    </source>
</evidence>